<keyword evidence="2" id="KW-1185">Reference proteome</keyword>
<evidence type="ECO:0000313" key="1">
    <source>
        <dbReference type="EMBL" id="TLV04097.1"/>
    </source>
</evidence>
<protein>
    <submittedName>
        <fullName evidence="1">Amine oxidase</fullName>
    </submittedName>
</protein>
<dbReference type="InterPro" id="IPR017853">
    <property type="entry name" value="GH"/>
</dbReference>
<dbReference type="Gene3D" id="3.20.20.80">
    <property type="entry name" value="Glycosidases"/>
    <property type="match status" value="1"/>
</dbReference>
<dbReference type="Proteomes" id="UP000306402">
    <property type="component" value="Unassembled WGS sequence"/>
</dbReference>
<dbReference type="SUPFAM" id="SSF51445">
    <property type="entry name" value="(Trans)glycosidases"/>
    <property type="match status" value="1"/>
</dbReference>
<accession>A0A5R9L6X8</accession>
<dbReference type="OrthoDB" id="9816564at2"/>
<dbReference type="AlphaFoldDB" id="A0A5R9L6X8"/>
<gene>
    <name evidence="1" type="ORF">FEN17_07635</name>
</gene>
<sequence length="377" mass="43324">MAGFECADQLNAFGDRVDLLTETAHIELIREDYERISALGIKTVREGIRWSVVEPKPYQYDFKEVIEMIVAAKDLGIQQLWDVCHFGFPDDLTPFHPKFHSRFVSLCLAFLECYTRHNPGEMLYVTPVNEVSFLSWLGGDAGGTVPYCRKNGWDVKYALTKEFIGGAQAMKMASDRVRIVTTEPLVNMVPGLFPTWEDTLQAEKENELQFQSLDMLLGRICPELGGYEELVDIVGFNYYYNNQWITGSFQFLGWNDPVPDPRWKPLADLIENAYQRYGKPLIISETSHPKEDRPLWIDMIGEQCAALLRRDVPLLGVCLYPIIDRPDWDNLHIWHQAGIWDYDGFDKKSRVLHEESAIALFKAQLMLDDCLALRTIS</sequence>
<dbReference type="EMBL" id="VCEJ01000002">
    <property type="protein sequence ID" value="TLV04097.1"/>
    <property type="molecule type" value="Genomic_DNA"/>
</dbReference>
<proteinExistence type="predicted"/>
<reference evidence="1 2" key="1">
    <citation type="submission" date="2019-05" db="EMBL/GenBank/DDBJ databases">
        <authorList>
            <person name="Qu J.-H."/>
        </authorList>
    </citation>
    <scope>NUCLEOTIDE SEQUENCE [LARGE SCALE GENOMIC DNA]</scope>
    <source>
        <strain evidence="1 2">T17</strain>
    </source>
</reference>
<organism evidence="1 2">
    <name type="scientific">Dyadobacter luticola</name>
    <dbReference type="NCBI Taxonomy" id="1979387"/>
    <lineage>
        <taxon>Bacteria</taxon>
        <taxon>Pseudomonadati</taxon>
        <taxon>Bacteroidota</taxon>
        <taxon>Cytophagia</taxon>
        <taxon>Cytophagales</taxon>
        <taxon>Spirosomataceae</taxon>
        <taxon>Dyadobacter</taxon>
    </lineage>
</organism>
<comment type="caution">
    <text evidence="1">The sequence shown here is derived from an EMBL/GenBank/DDBJ whole genome shotgun (WGS) entry which is preliminary data.</text>
</comment>
<evidence type="ECO:0000313" key="2">
    <source>
        <dbReference type="Proteomes" id="UP000306402"/>
    </source>
</evidence>
<name>A0A5R9L6X8_9BACT</name>